<protein>
    <recommendedName>
        <fullName evidence="2">Pvc16 N-terminal domain-containing protein</fullName>
    </recommendedName>
</protein>
<evidence type="ECO:0000313" key="3">
    <source>
        <dbReference type="EMBL" id="AUB82182.1"/>
    </source>
</evidence>
<reference evidence="3 4" key="1">
    <citation type="submission" date="2017-03" db="EMBL/GenBank/DDBJ databases">
        <title>Complete genome sequence of Candidatus 'Thiodictyon syntrophicum' sp. nov. strain Cad16T, a photolithoautotroph purple sulfur bacterium isolated from an alpine meromictic lake.</title>
        <authorList>
            <person name="Luedin S.M."/>
            <person name="Pothier J.F."/>
            <person name="Danza F."/>
            <person name="Storelli N."/>
            <person name="Wittwer M."/>
            <person name="Tonolla M."/>
        </authorList>
    </citation>
    <scope>NUCLEOTIDE SEQUENCE [LARGE SCALE GENOMIC DNA]</scope>
    <source>
        <strain evidence="3 4">Cad16T</strain>
    </source>
</reference>
<dbReference type="EMBL" id="CP020370">
    <property type="protein sequence ID" value="AUB82182.1"/>
    <property type="molecule type" value="Genomic_DNA"/>
</dbReference>
<feature type="domain" description="Pvc16 N-terminal" evidence="2">
    <location>
        <begin position="35"/>
        <end position="185"/>
    </location>
</feature>
<dbReference type="OrthoDB" id="527247at2"/>
<organism evidence="3 4">
    <name type="scientific">Candidatus Thiodictyon syntrophicum</name>
    <dbReference type="NCBI Taxonomy" id="1166950"/>
    <lineage>
        <taxon>Bacteria</taxon>
        <taxon>Pseudomonadati</taxon>
        <taxon>Pseudomonadota</taxon>
        <taxon>Gammaproteobacteria</taxon>
        <taxon>Chromatiales</taxon>
        <taxon>Chromatiaceae</taxon>
        <taxon>Thiodictyon</taxon>
    </lineage>
</organism>
<dbReference type="RefSeq" id="WP_100919921.1">
    <property type="nucleotide sequence ID" value="NZ_CP020370.1"/>
</dbReference>
<dbReference type="Pfam" id="PF14065">
    <property type="entry name" value="Pvc16_N"/>
    <property type="match status" value="1"/>
</dbReference>
<sequence>MAGFASIAAAGQSIVRVLNLGFETEPPIEGRRTQAVLVRTNDFQDSQVAVVMGANALSVFLYRVDFNKAMRAAWSAAAAVDGRARLALDLHYLLTPWSDNAAHEHRILGRAMQCLEETPVLAGPLLDAGGGWALNEGLQLVMEEVPTEALMRTFDSLPTDYRLSVPYIARVLRVDGREPHPEPPVRTAVRGLVPEPRP</sequence>
<evidence type="ECO:0000256" key="1">
    <source>
        <dbReference type="SAM" id="MobiDB-lite"/>
    </source>
</evidence>
<feature type="region of interest" description="Disordered" evidence="1">
    <location>
        <begin position="179"/>
        <end position="198"/>
    </location>
</feature>
<proteinExistence type="predicted"/>
<gene>
    <name evidence="3" type="ORF">THSYN_15320</name>
</gene>
<accession>A0A2K8U9B5</accession>
<dbReference type="AlphaFoldDB" id="A0A2K8U9B5"/>
<dbReference type="Proteomes" id="UP000232638">
    <property type="component" value="Chromosome"/>
</dbReference>
<evidence type="ECO:0000313" key="4">
    <source>
        <dbReference type="Proteomes" id="UP000232638"/>
    </source>
</evidence>
<keyword evidence="4" id="KW-1185">Reference proteome</keyword>
<dbReference type="KEGG" id="tsy:THSYN_15320"/>
<evidence type="ECO:0000259" key="2">
    <source>
        <dbReference type="Pfam" id="PF14065"/>
    </source>
</evidence>
<name>A0A2K8U9B5_9GAMM</name>
<dbReference type="InterPro" id="IPR025351">
    <property type="entry name" value="Pvc16_N"/>
</dbReference>